<protein>
    <recommendedName>
        <fullName evidence="13">DUF1640-domain-containing protein</fullName>
    </recommendedName>
</protein>
<dbReference type="Proteomes" id="UP000799440">
    <property type="component" value="Unassembled WGS sequence"/>
</dbReference>
<organism evidence="11 12">
    <name type="scientific">Sporormia fimetaria CBS 119925</name>
    <dbReference type="NCBI Taxonomy" id="1340428"/>
    <lineage>
        <taxon>Eukaryota</taxon>
        <taxon>Fungi</taxon>
        <taxon>Dikarya</taxon>
        <taxon>Ascomycota</taxon>
        <taxon>Pezizomycotina</taxon>
        <taxon>Dothideomycetes</taxon>
        <taxon>Pleosporomycetidae</taxon>
        <taxon>Pleosporales</taxon>
        <taxon>Sporormiaceae</taxon>
        <taxon>Sporormia</taxon>
    </lineage>
</organism>
<keyword evidence="7 10" id="KW-0472">Membrane</keyword>
<dbReference type="GO" id="GO:0005739">
    <property type="term" value="C:mitochondrion"/>
    <property type="evidence" value="ECO:0007669"/>
    <property type="project" value="UniProtKB-SubCell"/>
</dbReference>
<evidence type="ECO:0000256" key="2">
    <source>
        <dbReference type="ARBA" id="ARBA00004370"/>
    </source>
</evidence>
<name>A0A6A6UXC7_9PLEO</name>
<evidence type="ECO:0000313" key="12">
    <source>
        <dbReference type="Proteomes" id="UP000799440"/>
    </source>
</evidence>
<evidence type="ECO:0000256" key="3">
    <source>
        <dbReference type="ARBA" id="ARBA00022692"/>
    </source>
</evidence>
<keyword evidence="3 10" id="KW-0812">Transmembrane</keyword>
<keyword evidence="5 8" id="KW-0175">Coiled coil</keyword>
<feature type="coiled-coil region" evidence="8">
    <location>
        <begin position="234"/>
        <end position="261"/>
    </location>
</feature>
<evidence type="ECO:0000256" key="9">
    <source>
        <dbReference type="SAM" id="MobiDB-lite"/>
    </source>
</evidence>
<keyword evidence="6" id="KW-0496">Mitochondrion</keyword>
<feature type="region of interest" description="Disordered" evidence="9">
    <location>
        <begin position="35"/>
        <end position="155"/>
    </location>
</feature>
<evidence type="ECO:0000256" key="8">
    <source>
        <dbReference type="SAM" id="Coils"/>
    </source>
</evidence>
<dbReference type="InterPro" id="IPR024461">
    <property type="entry name" value="CCDC90-like"/>
</dbReference>
<feature type="compositionally biased region" description="Low complexity" evidence="9">
    <location>
        <begin position="391"/>
        <end position="405"/>
    </location>
</feature>
<evidence type="ECO:0008006" key="13">
    <source>
        <dbReference type="Google" id="ProtNLM"/>
    </source>
</evidence>
<dbReference type="OrthoDB" id="5424147at2759"/>
<evidence type="ECO:0000256" key="4">
    <source>
        <dbReference type="ARBA" id="ARBA00022989"/>
    </source>
</evidence>
<accession>A0A6A6UXC7</accession>
<dbReference type="PANTHER" id="PTHR14360">
    <property type="entry name" value="PROTEIN FMP32, MITOCHONDRIAL"/>
    <property type="match status" value="1"/>
</dbReference>
<proteinExistence type="predicted"/>
<keyword evidence="4 10" id="KW-1133">Transmembrane helix</keyword>
<sequence length="405" mass="45045">MAAPRLPFLWPMLFRPARVTGSAPRVACWERRPVRRFTTSVRRSEPPSHQRYGTAQEPEPHLREQVAQKERDVQSLKEQVAAVEEKAKKAPLAENGEEEEENNNPGPTIPSTTTSKTADVQGGIPSPIPDPPRTGDAKPLETVLHMPPPDAEDHKPPHLKTPPYIHHFDTYSLVKRLTTGGFSEAQAVTTMKAVRGILTSNIELARASLVSKSNVENETYLFRAACSELRIEVENNRKGEIEKLRTERNQLQHEVDILNQKLGQETSHLKDELKGLFDDRKMAVRQEQRTMESKIQELNYKITVALNSDARSEVEGLRWILTRRAAITIGISAFFLFVALRYSSYVAHSNAEGKKSKGKPKPPSDEEQNDPPPLSDNPPSSNLAVNGQEPLGGELLTTTGGVSLG</sequence>
<feature type="region of interest" description="Disordered" evidence="9">
    <location>
        <begin position="349"/>
        <end position="405"/>
    </location>
</feature>
<evidence type="ECO:0000256" key="5">
    <source>
        <dbReference type="ARBA" id="ARBA00023054"/>
    </source>
</evidence>
<dbReference type="EMBL" id="MU006602">
    <property type="protein sequence ID" value="KAF2742932.1"/>
    <property type="molecule type" value="Genomic_DNA"/>
</dbReference>
<evidence type="ECO:0000313" key="11">
    <source>
        <dbReference type="EMBL" id="KAF2742932.1"/>
    </source>
</evidence>
<dbReference type="AlphaFoldDB" id="A0A6A6UXC7"/>
<gene>
    <name evidence="11" type="ORF">M011DRAFT_432137</name>
</gene>
<feature type="compositionally biased region" description="Basic and acidic residues" evidence="9">
    <location>
        <begin position="58"/>
        <end position="75"/>
    </location>
</feature>
<evidence type="ECO:0000256" key="6">
    <source>
        <dbReference type="ARBA" id="ARBA00023128"/>
    </source>
</evidence>
<feature type="transmembrane region" description="Helical" evidence="10">
    <location>
        <begin position="325"/>
        <end position="347"/>
    </location>
</feature>
<keyword evidence="12" id="KW-1185">Reference proteome</keyword>
<feature type="compositionally biased region" description="Polar residues" evidence="9">
    <location>
        <begin position="109"/>
        <end position="118"/>
    </location>
</feature>
<dbReference type="Pfam" id="PF07798">
    <property type="entry name" value="CCDC90-like"/>
    <property type="match status" value="1"/>
</dbReference>
<evidence type="ECO:0000256" key="7">
    <source>
        <dbReference type="ARBA" id="ARBA00023136"/>
    </source>
</evidence>
<comment type="subcellular location">
    <subcellularLocation>
        <location evidence="2">Membrane</location>
    </subcellularLocation>
    <subcellularLocation>
        <location evidence="1">Mitochondrion</location>
    </subcellularLocation>
</comment>
<evidence type="ECO:0000256" key="10">
    <source>
        <dbReference type="SAM" id="Phobius"/>
    </source>
</evidence>
<reference evidence="11" key="1">
    <citation type="journal article" date="2020" name="Stud. Mycol.">
        <title>101 Dothideomycetes genomes: a test case for predicting lifestyles and emergence of pathogens.</title>
        <authorList>
            <person name="Haridas S."/>
            <person name="Albert R."/>
            <person name="Binder M."/>
            <person name="Bloem J."/>
            <person name="Labutti K."/>
            <person name="Salamov A."/>
            <person name="Andreopoulos B."/>
            <person name="Baker S."/>
            <person name="Barry K."/>
            <person name="Bills G."/>
            <person name="Bluhm B."/>
            <person name="Cannon C."/>
            <person name="Castanera R."/>
            <person name="Culley D."/>
            <person name="Daum C."/>
            <person name="Ezra D."/>
            <person name="Gonzalez J."/>
            <person name="Henrissat B."/>
            <person name="Kuo A."/>
            <person name="Liang C."/>
            <person name="Lipzen A."/>
            <person name="Lutzoni F."/>
            <person name="Magnuson J."/>
            <person name="Mondo S."/>
            <person name="Nolan M."/>
            <person name="Ohm R."/>
            <person name="Pangilinan J."/>
            <person name="Park H.-J."/>
            <person name="Ramirez L."/>
            <person name="Alfaro M."/>
            <person name="Sun H."/>
            <person name="Tritt A."/>
            <person name="Yoshinaga Y."/>
            <person name="Zwiers L.-H."/>
            <person name="Turgeon B."/>
            <person name="Goodwin S."/>
            <person name="Spatafora J."/>
            <person name="Crous P."/>
            <person name="Grigoriev I."/>
        </authorList>
    </citation>
    <scope>NUCLEOTIDE SEQUENCE</scope>
    <source>
        <strain evidence="11">CBS 119925</strain>
    </source>
</reference>
<dbReference type="PANTHER" id="PTHR14360:SF12">
    <property type="entry name" value="MOZ PROTEIN REPRESENTS A CHROMATIN-ASSOCIATED ACETYLTRANSFERASE"/>
    <property type="match status" value="1"/>
</dbReference>
<dbReference type="GO" id="GO:0016020">
    <property type="term" value="C:membrane"/>
    <property type="evidence" value="ECO:0007669"/>
    <property type="project" value="UniProtKB-SubCell"/>
</dbReference>
<dbReference type="Gene3D" id="1.20.5.340">
    <property type="match status" value="1"/>
</dbReference>
<evidence type="ECO:0000256" key="1">
    <source>
        <dbReference type="ARBA" id="ARBA00004173"/>
    </source>
</evidence>